<feature type="compositionally biased region" description="Acidic residues" evidence="1">
    <location>
        <begin position="422"/>
        <end position="434"/>
    </location>
</feature>
<feature type="compositionally biased region" description="Polar residues" evidence="1">
    <location>
        <begin position="58"/>
        <end position="71"/>
    </location>
</feature>
<feature type="region of interest" description="Disordered" evidence="1">
    <location>
        <begin position="578"/>
        <end position="609"/>
    </location>
</feature>
<dbReference type="STRING" id="43700.ENSMALP00000020166"/>
<feature type="region of interest" description="Disordered" evidence="1">
    <location>
        <begin position="1014"/>
        <end position="1036"/>
    </location>
</feature>
<feature type="compositionally biased region" description="Basic and acidic residues" evidence="1">
    <location>
        <begin position="103"/>
        <end position="117"/>
    </location>
</feature>
<sequence>MGCSPSKGNNSGTLVLMRKGKMLPPASQESPRDFSVQDRENCNSTRSTYGDTKERKATGQTQVFQKMTHITSQKKRSVPELSPAAVNMDKSGSQRRVNNTASQRKDNVDKQDVTDKKSVKKVKKNTRGTKVLKKKDKDNLSTKQNVDFPEPLVKAHQAAYGFLNPGINKYDVILGLLEQAAQTQVLVQPMVAFMVLCYEEIIQGLEEMADEGEEVLKENGEHLSWPSQMKNLSSSSPLKAGRANIEPPPDLLQQLLQYTTHRMQNVSQTVGGIGDSALVEALEYFASVSELLKEKLKVKHAVETRLIQLFSHIEMASLFKPGPEDSALFSEDSGIGAESESLVGSERHHRQNSCESTGTNRAIPVSPMEFTSMNTRQGVSRHKLMSQISPTVSLTSLNPLGSTCTIKANDQRDSLLGSISLDDGEEEDNDDDGEMDRGMVNAQVGFRKQSNSSLEDHKQQHPLHLPPKCIENLQNVEMTVKMKNAISGRIQFVTSQNSGAQTKVTGSPKTSRHQWMDDEELSARRHQTAAPIQKVVVKKTLVAKEQCSQSAESLQSKGEDPTLLVLERTQKDLNQKLQKMSKSNTGRNRQTVPSKQNQGTSSIKSPTINHKHFLLEKNSILQSLRNKAGLTSCNSRKPEGASDLEEDKEKDRKISKGSVKATPPPSPPLSPQTAAGLYMGRNSVKKLIATFSQGIDELDSSKVLGPLKGVRKCGVPVLPGLGNVEAVLSAGITSCRPESILSEKTEDLDRESFPPPPLEVLMDNSFEGAQCLSAGVTDDGATKVGKSPILKRAAVSQRLRASVQSVTVLPSKGGLPQAAKSISLARTDQQGISALSKVNQTNVQTQAPADQGKQKDSLYQQARKLMHLRHSSDSQSERLSTSHPPTNSSANQEESAEIQVGDNVSVPGTNTIVSTVPPSPVVTSQPPATPSMSRGRMLPSTPSAQSNSHRRLPSSHNFKRQPTHTPSSASPHINRKLPAPQAIQRKLPTPPAIQRKLPSPPIAKQNILNSNSVSLYPFKTPSPPASPKVQKWSRENSSEDLSSARLISNARSVFCPASASLFEAQPFSVPQPPQAWASAGLSSLSHLLENHGRFPVSGPRPFIQRSHSDRRPSLSLPPRSLDISVAKTCGSDPAIYSQGLNAEPTRDDELCGSQSDLRTIPRPASHPDLCIVGHALHRD</sequence>
<feature type="region of interest" description="Disordered" evidence="1">
    <location>
        <begin position="630"/>
        <end position="675"/>
    </location>
</feature>
<dbReference type="GeneID" id="109953400"/>
<dbReference type="KEGG" id="malb:109953400"/>
<feature type="compositionally biased region" description="Polar residues" evidence="1">
    <location>
        <begin position="578"/>
        <end position="608"/>
    </location>
</feature>
<feature type="region of interest" description="Disordered" evidence="1">
    <location>
        <begin position="417"/>
        <end position="437"/>
    </location>
</feature>
<name>A0A3Q3QU12_MONAL</name>
<dbReference type="CTD" id="100537793"/>
<feature type="region of interest" description="Disordered" evidence="1">
    <location>
        <begin position="1"/>
        <end position="144"/>
    </location>
</feature>
<feature type="compositionally biased region" description="Low complexity" evidence="1">
    <location>
        <begin position="911"/>
        <end position="926"/>
    </location>
</feature>
<feature type="compositionally biased region" description="Basic and acidic residues" evidence="1">
    <location>
        <begin position="30"/>
        <end position="41"/>
    </location>
</feature>
<dbReference type="PANTHER" id="PTHR22017">
    <property type="entry name" value="PHOTORECEPTOR CILIUM ACTIN REGULATOR"/>
    <property type="match status" value="1"/>
</dbReference>
<dbReference type="OrthoDB" id="8954214at2759"/>
<dbReference type="Ensembl" id="ENSMALT00000020560.1">
    <property type="protein sequence ID" value="ENSMALP00000020166.1"/>
    <property type="gene ID" value="ENSMALG00000014087.1"/>
</dbReference>
<feature type="region of interest" description="Disordered" evidence="1">
    <location>
        <begin position="329"/>
        <end position="363"/>
    </location>
</feature>
<feature type="region of interest" description="Disordered" evidence="1">
    <location>
        <begin position="1136"/>
        <end position="1158"/>
    </location>
</feature>
<feature type="compositionally biased region" description="Polar residues" evidence="1">
    <location>
        <begin position="877"/>
        <end position="893"/>
    </location>
</feature>
<feature type="compositionally biased region" description="Basic residues" evidence="1">
    <location>
        <begin position="948"/>
        <end position="962"/>
    </location>
</feature>
<feature type="compositionally biased region" description="Polar residues" evidence="1">
    <location>
        <begin position="837"/>
        <end position="848"/>
    </location>
</feature>
<feature type="compositionally biased region" description="Basic residues" evidence="1">
    <location>
        <begin position="118"/>
        <end position="134"/>
    </location>
</feature>
<reference evidence="2" key="2">
    <citation type="submission" date="2025-09" db="UniProtKB">
        <authorList>
            <consortium name="Ensembl"/>
        </authorList>
    </citation>
    <scope>IDENTIFICATION</scope>
</reference>
<evidence type="ECO:0000313" key="3">
    <source>
        <dbReference type="Proteomes" id="UP000261600"/>
    </source>
</evidence>
<dbReference type="Pfam" id="PF15449">
    <property type="entry name" value="Retinal"/>
    <property type="match status" value="3"/>
</dbReference>
<feature type="compositionally biased region" description="Polar residues" evidence="1">
    <location>
        <begin position="497"/>
        <end position="509"/>
    </location>
</feature>
<evidence type="ECO:0000256" key="1">
    <source>
        <dbReference type="SAM" id="MobiDB-lite"/>
    </source>
</evidence>
<dbReference type="Proteomes" id="UP000261600">
    <property type="component" value="Unplaced"/>
</dbReference>
<evidence type="ECO:0000313" key="2">
    <source>
        <dbReference type="Ensembl" id="ENSMALP00000020166.1"/>
    </source>
</evidence>
<organism evidence="2 3">
    <name type="scientific">Monopterus albus</name>
    <name type="common">Swamp eel</name>
    <dbReference type="NCBI Taxonomy" id="43700"/>
    <lineage>
        <taxon>Eukaryota</taxon>
        <taxon>Metazoa</taxon>
        <taxon>Chordata</taxon>
        <taxon>Craniata</taxon>
        <taxon>Vertebrata</taxon>
        <taxon>Euteleostomi</taxon>
        <taxon>Actinopterygii</taxon>
        <taxon>Neopterygii</taxon>
        <taxon>Teleostei</taxon>
        <taxon>Neoteleostei</taxon>
        <taxon>Acanthomorphata</taxon>
        <taxon>Anabantaria</taxon>
        <taxon>Synbranchiformes</taxon>
        <taxon>Synbranchidae</taxon>
        <taxon>Monopterus</taxon>
    </lineage>
</organism>
<dbReference type="InterPro" id="IPR029352">
    <property type="entry name" value="PCARE"/>
</dbReference>
<feature type="region of interest" description="Disordered" evidence="1">
    <location>
        <begin position="837"/>
        <end position="974"/>
    </location>
</feature>
<evidence type="ECO:0008006" key="4">
    <source>
        <dbReference type="Google" id="ProtNLM"/>
    </source>
</evidence>
<feature type="region of interest" description="Disordered" evidence="1">
    <location>
        <begin position="497"/>
        <end position="518"/>
    </location>
</feature>
<dbReference type="RefSeq" id="XP_020444538.1">
    <property type="nucleotide sequence ID" value="XM_020588882.1"/>
</dbReference>
<feature type="compositionally biased region" description="Polar residues" evidence="1">
    <location>
        <begin position="90"/>
        <end position="102"/>
    </location>
</feature>
<proteinExistence type="predicted"/>
<dbReference type="PANTHER" id="PTHR22017:SF0">
    <property type="entry name" value="PHOTORECEPTOR CILIUM ACTIN REGULATOR"/>
    <property type="match status" value="1"/>
</dbReference>
<accession>A0A3Q3QU12</accession>
<dbReference type="AlphaFoldDB" id="A0A3Q3QU12"/>
<feature type="compositionally biased region" description="Polar residues" evidence="1">
    <location>
        <begin position="1"/>
        <end position="13"/>
    </location>
</feature>
<protein>
    <recommendedName>
        <fullName evidence="4">Photoreceptor cilium actin regulator</fullName>
    </recommendedName>
</protein>
<keyword evidence="3" id="KW-1185">Reference proteome</keyword>
<reference evidence="2" key="1">
    <citation type="submission" date="2025-08" db="UniProtKB">
        <authorList>
            <consortium name="Ensembl"/>
        </authorList>
    </citation>
    <scope>IDENTIFICATION</scope>
</reference>